<reference evidence="2 3" key="1">
    <citation type="submission" date="2024-04" db="EMBL/GenBank/DDBJ databases">
        <title>draft genome sequnece of Flavobacterium buctense JCM 30750.</title>
        <authorList>
            <person name="Kim D.-U."/>
        </authorList>
    </citation>
    <scope>NUCLEOTIDE SEQUENCE [LARGE SCALE GENOMIC DNA]</scope>
    <source>
        <strain evidence="2 3">JCM 30750</strain>
    </source>
</reference>
<feature type="transmembrane region" description="Helical" evidence="1">
    <location>
        <begin position="7"/>
        <end position="25"/>
    </location>
</feature>
<proteinExistence type="predicted"/>
<evidence type="ECO:0000313" key="2">
    <source>
        <dbReference type="EMBL" id="MEK8179750.1"/>
    </source>
</evidence>
<protein>
    <submittedName>
        <fullName evidence="2">Uncharacterized protein</fullName>
    </submittedName>
</protein>
<organism evidence="2 3">
    <name type="scientific">Flavobacterium buctense</name>
    <dbReference type="NCBI Taxonomy" id="1648146"/>
    <lineage>
        <taxon>Bacteria</taxon>
        <taxon>Pseudomonadati</taxon>
        <taxon>Bacteroidota</taxon>
        <taxon>Flavobacteriia</taxon>
        <taxon>Flavobacteriales</taxon>
        <taxon>Flavobacteriaceae</taxon>
        <taxon>Flavobacterium</taxon>
    </lineage>
</organism>
<keyword evidence="3" id="KW-1185">Reference proteome</keyword>
<gene>
    <name evidence="2" type="ORF">WMW71_05300</name>
</gene>
<keyword evidence="1" id="KW-0812">Transmembrane</keyword>
<evidence type="ECO:0000256" key="1">
    <source>
        <dbReference type="SAM" id="Phobius"/>
    </source>
</evidence>
<dbReference type="Proteomes" id="UP001491349">
    <property type="component" value="Unassembled WGS sequence"/>
</dbReference>
<keyword evidence="1" id="KW-1133">Transmembrane helix</keyword>
<accession>A0ABU9E152</accession>
<comment type="caution">
    <text evidence="2">The sequence shown here is derived from an EMBL/GenBank/DDBJ whole genome shotgun (WGS) entry which is preliminary data.</text>
</comment>
<dbReference type="EMBL" id="JBBPCB010000002">
    <property type="protein sequence ID" value="MEK8179750.1"/>
    <property type="molecule type" value="Genomic_DNA"/>
</dbReference>
<name>A0ABU9E152_9FLAO</name>
<evidence type="ECO:0000313" key="3">
    <source>
        <dbReference type="Proteomes" id="UP001491349"/>
    </source>
</evidence>
<keyword evidence="1" id="KW-0472">Membrane</keyword>
<sequence>MKNRVKIIPIFLFVLTILVLDRFLFLPGRMEGTWDYEYGTYIGDSISFTQNIDIVNNFEVKIQDNKKLDSFYLVGCYFGNLYLINKETFEYTKYVAYESNADRF</sequence>
<dbReference type="RefSeq" id="WP_187660226.1">
    <property type="nucleotide sequence ID" value="NZ_JACTAB010000003.1"/>
</dbReference>